<dbReference type="GO" id="GO:0007267">
    <property type="term" value="P:cell-cell signaling"/>
    <property type="evidence" value="ECO:0007669"/>
    <property type="project" value="TreeGrafter"/>
</dbReference>
<feature type="transmembrane region" description="Helical" evidence="10">
    <location>
        <begin position="219"/>
        <end position="238"/>
    </location>
</feature>
<dbReference type="InterPro" id="IPR000500">
    <property type="entry name" value="Connexin"/>
</dbReference>
<feature type="region of interest" description="Disordered" evidence="9">
    <location>
        <begin position="314"/>
        <end position="394"/>
    </location>
</feature>
<feature type="transmembrane region" description="Helical" evidence="10">
    <location>
        <begin position="23"/>
        <end position="40"/>
    </location>
</feature>
<name>A0AAZ1XC88_OREAU</name>
<dbReference type="SMART" id="SM00037">
    <property type="entry name" value="CNX"/>
    <property type="match status" value="1"/>
</dbReference>
<keyword evidence="8 10" id="KW-0472">Membrane</keyword>
<evidence type="ECO:0000313" key="13">
    <source>
        <dbReference type="Ensembl" id="ENSOABP00000065257.1"/>
    </source>
</evidence>
<dbReference type="InterPro" id="IPR019570">
    <property type="entry name" value="Connexin_CCC"/>
</dbReference>
<accession>A0AAZ1XC88</accession>
<organism evidence="13 14">
    <name type="scientific">Oreochromis aureus</name>
    <name type="common">Israeli tilapia</name>
    <name type="synonym">Chromis aureus</name>
    <dbReference type="NCBI Taxonomy" id="47969"/>
    <lineage>
        <taxon>Eukaryota</taxon>
        <taxon>Metazoa</taxon>
        <taxon>Chordata</taxon>
        <taxon>Craniata</taxon>
        <taxon>Vertebrata</taxon>
        <taxon>Euteleostomi</taxon>
        <taxon>Actinopterygii</taxon>
        <taxon>Neopterygii</taxon>
        <taxon>Teleostei</taxon>
        <taxon>Neoteleostei</taxon>
        <taxon>Acanthomorphata</taxon>
        <taxon>Ovalentaria</taxon>
        <taxon>Cichlomorphae</taxon>
        <taxon>Cichliformes</taxon>
        <taxon>Cichlidae</taxon>
        <taxon>African cichlids</taxon>
        <taxon>Pseudocrenilabrinae</taxon>
        <taxon>Oreochromini</taxon>
        <taxon>Oreochromis</taxon>
    </lineage>
</organism>
<evidence type="ECO:0000256" key="10">
    <source>
        <dbReference type="SAM" id="Phobius"/>
    </source>
</evidence>
<dbReference type="SMART" id="SM01089">
    <property type="entry name" value="Connexin_CCC"/>
    <property type="match status" value="1"/>
</dbReference>
<feature type="domain" description="Connexin cysteine-rich" evidence="12">
    <location>
        <begin position="200"/>
        <end position="243"/>
    </location>
</feature>
<dbReference type="PROSITE" id="PS00407">
    <property type="entry name" value="CONNEXINS_1"/>
    <property type="match status" value="1"/>
</dbReference>
<evidence type="ECO:0000256" key="9">
    <source>
        <dbReference type="SAM" id="MobiDB-lite"/>
    </source>
</evidence>
<feature type="transmembrane region" description="Helical" evidence="10">
    <location>
        <begin position="187"/>
        <end position="207"/>
    </location>
</feature>
<keyword evidence="6" id="KW-0965">Cell junction</keyword>
<keyword evidence="5" id="KW-0303">Gap junction</keyword>
<keyword evidence="14" id="KW-1185">Reference proteome</keyword>
<evidence type="ECO:0000256" key="2">
    <source>
        <dbReference type="ARBA" id="ARBA00004651"/>
    </source>
</evidence>
<dbReference type="PANTHER" id="PTHR11984">
    <property type="entry name" value="CONNEXIN"/>
    <property type="match status" value="1"/>
</dbReference>
<feature type="compositionally biased region" description="Basic and acidic residues" evidence="9">
    <location>
        <begin position="314"/>
        <end position="334"/>
    </location>
</feature>
<evidence type="ECO:0000256" key="5">
    <source>
        <dbReference type="ARBA" id="ARBA00022868"/>
    </source>
</evidence>
<dbReference type="PRINTS" id="PR00206">
    <property type="entry name" value="CONNEXIN"/>
</dbReference>
<dbReference type="InterPro" id="IPR017990">
    <property type="entry name" value="Connexin_CS"/>
</dbReference>
<dbReference type="GO" id="GO:0005922">
    <property type="term" value="C:connexin complex"/>
    <property type="evidence" value="ECO:0007669"/>
    <property type="project" value="InterPro"/>
</dbReference>
<proteinExistence type="predicted"/>
<evidence type="ECO:0000259" key="12">
    <source>
        <dbReference type="SMART" id="SM01089"/>
    </source>
</evidence>
<keyword evidence="4 10" id="KW-0812">Transmembrane</keyword>
<evidence type="ECO:0000256" key="4">
    <source>
        <dbReference type="ARBA" id="ARBA00022692"/>
    </source>
</evidence>
<sequence length="394" mass="44845">MSWSFLTHLLEEIHNHSTFVSKIWLTVFIVLRIVLTAVGGESVYSDEQSNFVCNTLQPGCENVCYDAFAPLSHIRFWVFQIILMATPSLMYLGYAVNKITRAEEKAESGGVNGFSQKKPKEHDLACRKQHRDIEEAEDDHEEDPMMYEVAEVESNDGEAEKGGSCNRKVKAKVRHDGRHRIKEDGLMYFYVFQLLLRSLLEVAFLYGQYVLYGFSVPKTIFLLIMYTVSLLCLALNIWEILHLGIDYSSYPFSWNAPAPPPWYKIAIKPLLVGTGNHNQPPPITALTYAKLACRQNQEEHQQYSINDENQCRARKGDAPRAVHKDSGRPQKILEGENQTYIQLQSHTNNCSKPHREREHRQTNRHASSRADTDGGSSGTSSSSKYVVIKGSEWV</sequence>
<keyword evidence="7 10" id="KW-1133">Transmembrane helix</keyword>
<dbReference type="InterPro" id="IPR013092">
    <property type="entry name" value="Connexin_N"/>
</dbReference>
<dbReference type="PANTHER" id="PTHR11984:SF6">
    <property type="entry name" value="GAP JUNCTION GAMMA-1 PROTEIN"/>
    <property type="match status" value="1"/>
</dbReference>
<reference evidence="14" key="1">
    <citation type="submission" date="2020-03" db="EMBL/GenBank/DDBJ databases">
        <title>Evolution of repeat sequences and sex chromosomes of tilapia species revealed by chromosome-level genomes.</title>
        <authorList>
            <person name="Xu L."/>
            <person name="Tao W."/>
            <person name="Wang D."/>
            <person name="Zhou Q."/>
        </authorList>
    </citation>
    <scope>NUCLEOTIDE SEQUENCE [LARGE SCALE GENOMIC DNA]</scope>
    <source>
        <strain evidence="14">Israel</strain>
    </source>
</reference>
<protein>
    <submittedName>
        <fullName evidence="13">Uncharacterized protein</fullName>
    </submittedName>
</protein>
<evidence type="ECO:0000256" key="7">
    <source>
        <dbReference type="ARBA" id="ARBA00022989"/>
    </source>
</evidence>
<evidence type="ECO:0000256" key="6">
    <source>
        <dbReference type="ARBA" id="ARBA00022949"/>
    </source>
</evidence>
<feature type="compositionally biased region" description="Polar residues" evidence="9">
    <location>
        <begin position="336"/>
        <end position="351"/>
    </location>
</feature>
<dbReference type="Gene3D" id="1.20.1440.80">
    <property type="entry name" value="Gap junction channel protein cysteine-rich domain"/>
    <property type="match status" value="1"/>
</dbReference>
<dbReference type="GO" id="GO:0005243">
    <property type="term" value="F:gap junction channel activity"/>
    <property type="evidence" value="ECO:0007669"/>
    <property type="project" value="TreeGrafter"/>
</dbReference>
<dbReference type="Ensembl" id="ENSOABT00000032840.2">
    <property type="protein sequence ID" value="ENSOABP00000065257.1"/>
    <property type="gene ID" value="ENSOABG00000014743.2"/>
</dbReference>
<dbReference type="InterPro" id="IPR038359">
    <property type="entry name" value="Connexin_N_sf"/>
</dbReference>
<reference evidence="13" key="2">
    <citation type="submission" date="2025-08" db="UniProtKB">
        <authorList>
            <consortium name="Ensembl"/>
        </authorList>
    </citation>
    <scope>IDENTIFICATION</scope>
</reference>
<evidence type="ECO:0000256" key="1">
    <source>
        <dbReference type="ARBA" id="ARBA00004610"/>
    </source>
</evidence>
<evidence type="ECO:0000313" key="14">
    <source>
        <dbReference type="Proteomes" id="UP000472276"/>
    </source>
</evidence>
<dbReference type="Proteomes" id="UP000472276">
    <property type="component" value="Unassembled WGS sequence"/>
</dbReference>
<evidence type="ECO:0000256" key="8">
    <source>
        <dbReference type="ARBA" id="ARBA00023136"/>
    </source>
</evidence>
<feature type="domain" description="Connexin N-terminal" evidence="11">
    <location>
        <begin position="42"/>
        <end position="75"/>
    </location>
</feature>
<evidence type="ECO:0000256" key="3">
    <source>
        <dbReference type="ARBA" id="ARBA00022475"/>
    </source>
</evidence>
<keyword evidence="3" id="KW-1003">Cell membrane</keyword>
<feature type="transmembrane region" description="Helical" evidence="10">
    <location>
        <begin position="76"/>
        <end position="96"/>
    </location>
</feature>
<evidence type="ECO:0000259" key="11">
    <source>
        <dbReference type="SMART" id="SM00037"/>
    </source>
</evidence>
<reference evidence="13" key="3">
    <citation type="submission" date="2025-09" db="UniProtKB">
        <authorList>
            <consortium name="Ensembl"/>
        </authorList>
    </citation>
    <scope>IDENTIFICATION</scope>
</reference>
<comment type="subcellular location">
    <subcellularLocation>
        <location evidence="1">Cell junction</location>
        <location evidence="1">Gap junction</location>
    </subcellularLocation>
    <subcellularLocation>
        <location evidence="2">Cell membrane</location>
        <topology evidence="2">Multi-pass membrane protein</topology>
    </subcellularLocation>
</comment>
<dbReference type="Pfam" id="PF00029">
    <property type="entry name" value="Connexin"/>
    <property type="match status" value="1"/>
</dbReference>
<gene>
    <name evidence="13" type="primary">GJC1</name>
</gene>
<dbReference type="AlphaFoldDB" id="A0AAZ1XC88"/>